<organism evidence="2 3">
    <name type="scientific">Nocardioides aromaticivorans</name>
    <dbReference type="NCBI Taxonomy" id="200618"/>
    <lineage>
        <taxon>Bacteria</taxon>
        <taxon>Bacillati</taxon>
        <taxon>Actinomycetota</taxon>
        <taxon>Actinomycetes</taxon>
        <taxon>Propionibacteriales</taxon>
        <taxon>Nocardioidaceae</taxon>
        <taxon>Nocardioides</taxon>
    </lineage>
</organism>
<evidence type="ECO:0000313" key="2">
    <source>
        <dbReference type="EMBL" id="NYI46925.1"/>
    </source>
</evidence>
<name>A0A7Y9ZL62_9ACTN</name>
<dbReference type="Proteomes" id="UP000562045">
    <property type="component" value="Unassembled WGS sequence"/>
</dbReference>
<dbReference type="Gene3D" id="3.40.50.150">
    <property type="entry name" value="Vaccinia Virus protein VP39"/>
    <property type="match status" value="1"/>
</dbReference>
<dbReference type="SUPFAM" id="SSF53335">
    <property type="entry name" value="S-adenosyl-L-methionine-dependent methyltransferases"/>
    <property type="match status" value="1"/>
</dbReference>
<sequence length="276" mass="28384">MADTDALAGLTATSFHRGNVAADAAADTAGQVFVLDMQESLPGVIRLRDWALAALAPQPGETAVDVGSGTGAEVRRLAAAVGESGRAVGIEPHAGLRAVAEERSAGTGATFVDAEATALPFEDASVDVIRCERVFQHLTDPAGAVREFARVLRPGGRVVVIDSDWGTAVQTPGDPDVVRRLADFRDARSPNPHAGRHLPGQFARAGLTVDPDIAATAVIPPTGALLVLVGKTLEEAVGAGAVTQAEGDALLADIRTAQEAGEAFMAVTMFAVLGRR</sequence>
<dbReference type="Pfam" id="PF08241">
    <property type="entry name" value="Methyltransf_11"/>
    <property type="match status" value="1"/>
</dbReference>
<dbReference type="GO" id="GO:0032259">
    <property type="term" value="P:methylation"/>
    <property type="evidence" value="ECO:0007669"/>
    <property type="project" value="UniProtKB-KW"/>
</dbReference>
<proteinExistence type="predicted"/>
<accession>A0A7Y9ZL62</accession>
<dbReference type="PANTHER" id="PTHR42912">
    <property type="entry name" value="METHYLTRANSFERASE"/>
    <property type="match status" value="1"/>
</dbReference>
<keyword evidence="2" id="KW-0808">Transferase</keyword>
<dbReference type="RefSeq" id="WP_179650829.1">
    <property type="nucleotide sequence ID" value="NZ_JACBZM010000001.1"/>
</dbReference>
<protein>
    <submittedName>
        <fullName evidence="2">SAM-dependent methyltransferase</fullName>
    </submittedName>
</protein>
<evidence type="ECO:0000313" key="3">
    <source>
        <dbReference type="Proteomes" id="UP000562045"/>
    </source>
</evidence>
<keyword evidence="2" id="KW-0489">Methyltransferase</keyword>
<gene>
    <name evidence="2" type="ORF">BJ993_004005</name>
</gene>
<dbReference type="InterPro" id="IPR050508">
    <property type="entry name" value="Methyltransf_Superfamily"/>
</dbReference>
<dbReference type="PANTHER" id="PTHR42912:SF93">
    <property type="entry name" value="N6-ADENOSINE-METHYLTRANSFERASE TMT1A"/>
    <property type="match status" value="1"/>
</dbReference>
<evidence type="ECO:0000259" key="1">
    <source>
        <dbReference type="Pfam" id="PF08241"/>
    </source>
</evidence>
<dbReference type="AlphaFoldDB" id="A0A7Y9ZL62"/>
<dbReference type="EMBL" id="JACBZM010000001">
    <property type="protein sequence ID" value="NYI46925.1"/>
    <property type="molecule type" value="Genomic_DNA"/>
</dbReference>
<reference evidence="2 3" key="1">
    <citation type="submission" date="2020-07" db="EMBL/GenBank/DDBJ databases">
        <title>Sequencing the genomes of 1000 actinobacteria strains.</title>
        <authorList>
            <person name="Klenk H.-P."/>
        </authorList>
    </citation>
    <scope>NUCLEOTIDE SEQUENCE [LARGE SCALE GENOMIC DNA]</scope>
    <source>
        <strain evidence="2 3">DSM 15131</strain>
    </source>
</reference>
<dbReference type="InterPro" id="IPR029063">
    <property type="entry name" value="SAM-dependent_MTases_sf"/>
</dbReference>
<comment type="caution">
    <text evidence="2">The sequence shown here is derived from an EMBL/GenBank/DDBJ whole genome shotgun (WGS) entry which is preliminary data.</text>
</comment>
<dbReference type="GO" id="GO:0008757">
    <property type="term" value="F:S-adenosylmethionine-dependent methyltransferase activity"/>
    <property type="evidence" value="ECO:0007669"/>
    <property type="project" value="InterPro"/>
</dbReference>
<feature type="domain" description="Methyltransferase type 11" evidence="1">
    <location>
        <begin position="64"/>
        <end position="160"/>
    </location>
</feature>
<dbReference type="CDD" id="cd02440">
    <property type="entry name" value="AdoMet_MTases"/>
    <property type="match status" value="1"/>
</dbReference>
<dbReference type="InterPro" id="IPR013216">
    <property type="entry name" value="Methyltransf_11"/>
</dbReference>